<feature type="transmembrane region" description="Helical" evidence="1">
    <location>
        <begin position="12"/>
        <end position="35"/>
    </location>
</feature>
<gene>
    <name evidence="2" type="ORF">MIMGU_mgv1a0116472mg</name>
</gene>
<sequence length="48" mass="5513">LTSGFLLNLPFFSLYQGIWIGMMIGVVTETVALSFMTWKTNWNEEVIN</sequence>
<accession>A0A022R4Z2</accession>
<organism evidence="2 3">
    <name type="scientific">Erythranthe guttata</name>
    <name type="common">Yellow monkey flower</name>
    <name type="synonym">Mimulus guttatus</name>
    <dbReference type="NCBI Taxonomy" id="4155"/>
    <lineage>
        <taxon>Eukaryota</taxon>
        <taxon>Viridiplantae</taxon>
        <taxon>Streptophyta</taxon>
        <taxon>Embryophyta</taxon>
        <taxon>Tracheophyta</taxon>
        <taxon>Spermatophyta</taxon>
        <taxon>Magnoliopsida</taxon>
        <taxon>eudicotyledons</taxon>
        <taxon>Gunneridae</taxon>
        <taxon>Pentapetalae</taxon>
        <taxon>asterids</taxon>
        <taxon>lamiids</taxon>
        <taxon>Lamiales</taxon>
        <taxon>Phrymaceae</taxon>
        <taxon>Erythranthe</taxon>
    </lineage>
</organism>
<feature type="non-terminal residue" evidence="2">
    <location>
        <position position="1"/>
    </location>
</feature>
<keyword evidence="1" id="KW-1133">Transmembrane helix</keyword>
<evidence type="ECO:0000313" key="2">
    <source>
        <dbReference type="EMBL" id="EYU35647.1"/>
    </source>
</evidence>
<reference evidence="2 3" key="1">
    <citation type="journal article" date="2013" name="Proc. Natl. Acad. Sci. U.S.A.">
        <title>Fine-scale variation in meiotic recombination in Mimulus inferred from population shotgun sequencing.</title>
        <authorList>
            <person name="Hellsten U."/>
            <person name="Wright K.M."/>
            <person name="Jenkins J."/>
            <person name="Shu S."/>
            <person name="Yuan Y."/>
            <person name="Wessler S.R."/>
            <person name="Schmutz J."/>
            <person name="Willis J.H."/>
            <person name="Rokhsar D.S."/>
        </authorList>
    </citation>
    <scope>NUCLEOTIDE SEQUENCE [LARGE SCALE GENOMIC DNA]</scope>
    <source>
        <strain evidence="3">cv. DUN x IM62</strain>
    </source>
</reference>
<dbReference type="AlphaFoldDB" id="A0A022R4Z2"/>
<keyword evidence="3" id="KW-1185">Reference proteome</keyword>
<protein>
    <submittedName>
        <fullName evidence="2">Uncharacterized protein</fullName>
    </submittedName>
</protein>
<keyword evidence="1" id="KW-0472">Membrane</keyword>
<proteinExistence type="predicted"/>
<keyword evidence="1" id="KW-0812">Transmembrane</keyword>
<dbReference type="Proteomes" id="UP000030748">
    <property type="component" value="Unassembled WGS sequence"/>
</dbReference>
<dbReference type="EMBL" id="KI630608">
    <property type="protein sequence ID" value="EYU35647.1"/>
    <property type="molecule type" value="Genomic_DNA"/>
</dbReference>
<evidence type="ECO:0000313" key="3">
    <source>
        <dbReference type="Proteomes" id="UP000030748"/>
    </source>
</evidence>
<evidence type="ECO:0000256" key="1">
    <source>
        <dbReference type="SAM" id="Phobius"/>
    </source>
</evidence>
<name>A0A022R4Z2_ERYGU</name>